<protein>
    <submittedName>
        <fullName evidence="8">Transcription termination factor 2 isoform X2</fullName>
    </submittedName>
</protein>
<dbReference type="RefSeq" id="XP_050551233.1">
    <property type="nucleotide sequence ID" value="XM_050695276.1"/>
</dbReference>
<dbReference type="CDD" id="cd18793">
    <property type="entry name" value="SF2_C_SNF"/>
    <property type="match status" value="1"/>
</dbReference>
<feature type="region of interest" description="Disordered" evidence="4">
    <location>
        <begin position="635"/>
        <end position="656"/>
    </location>
</feature>
<proteinExistence type="predicted"/>
<keyword evidence="3" id="KW-0067">ATP-binding</keyword>
<feature type="compositionally biased region" description="Low complexity" evidence="4">
    <location>
        <begin position="98"/>
        <end position="110"/>
    </location>
</feature>
<dbReference type="PANTHER" id="PTHR45626:SF50">
    <property type="entry name" value="TRANSCRIPTION TERMINATION FACTOR 2"/>
    <property type="match status" value="1"/>
</dbReference>
<feature type="compositionally biased region" description="Polar residues" evidence="4">
    <location>
        <begin position="318"/>
        <end position="331"/>
    </location>
</feature>
<dbReference type="GO" id="GO:0008094">
    <property type="term" value="F:ATP-dependent activity, acting on DNA"/>
    <property type="evidence" value="ECO:0007669"/>
    <property type="project" value="TreeGrafter"/>
</dbReference>
<name>A0A9R0EVW9_SPOFR</name>
<sequence>MESSFFEYRNETAADSGSESEFIDDSLVDESFGVKKKNHTVFVAESEESTTDDEKEKAPKNVSKSVVKRSSVVHSHVISSSDDDTNASNRGSIRRQSDSSNKVVLSSSDNETVSPEIVPKRRPLMRKSSASNNDSIIGRKTKKRMMLIDSDTENSIIIEHDKHKKLLCTKDTPLKIDSGNKQKINDQSMIEDNLSKNESRIVTDSDDEDVQNESAKVDKTKSLVYDGSDDSDEGTEEEYDESEDDGPDEDQMVMSRATRMSIMGVVPKDNDSDESDFIQSDDSHRNSNHGSVASLTDLPELEIPPKTPEKTTEDQDSSKITCSPFSSPLQDITNESINARKSLDNKDECIIVNDTEKNTSSSLRNKVLNNLIVNKAKENFIRYDDDVTIIDTKPEIIALSSDDEDEPKAEPKSPKERKSLKPKQEDMSNSKTITKYLMPPSHPGQQVVYVKKHVREAELMKLESLKEDLKNVKYLLEEMDVNTLPDGGSRLIERMTSLEEQFRRQGEKVANMVVDEDGAVDVDKKALSWDELQKASNAVMPRMFGKQAMATHMAERNLILDRLRDLYESLASRPSESELAAPPRAMKSSLMPHQLHALAWLRWRETQRPRAGILADDMGLGKTITMISLIASDKEDKIDDDDDDEDDDGPARGKMARGGTLVVCPASLMQQWAGEVGKHCRAHALSVCLHHGANRTQQASRLAPHDLVLTTYNIMQRDNEKKGVLMCVYWRRVILDEAHVVRNHKSATCAAAGALRAPRRWCLTGTPVQNKDLDLFALLKFLRCSPFDDLTMWKKWIDNKSLGGQERLSTIMQCLLLRRTKQQLVARGQLACLPQRAAHTRTVTLTSQEMNVYQKVLVFSKTLFAQFLHQRAEKSSDAQGFTSAGNSAYHKMHKKMIALQGAKPVKSHEILVLLLRLRQVCCHCGLIAAMLDEDSAPDVHIDPAGHDLLAELNKLSIEDSSSRRKSKKSDDEDDEGPPQEGTTAAEAIRSVLSPNNPVFELSNPSSKIKAVMDCLNNEVFVHKGHKAVVVSQWTSVLRLVESQLKAARVRSVTLSGAVPVPARAPLLTAINDPNSDVRVMLLSLCAGGVGLNLCGANHLLLLDPHWNPQLEEQAQDRIYRVGQTKDVNIYRFMCVDTVEQSIRKLQQAKLELAENVLTGAKNTNNSKLTIEDLKMLFNMGQ</sequence>
<dbReference type="PROSITE" id="PS51192">
    <property type="entry name" value="HELICASE_ATP_BIND_1"/>
    <property type="match status" value="1"/>
</dbReference>
<dbReference type="Gene3D" id="3.40.50.300">
    <property type="entry name" value="P-loop containing nucleotide triphosphate hydrolases"/>
    <property type="match status" value="1"/>
</dbReference>
<evidence type="ECO:0000259" key="5">
    <source>
        <dbReference type="PROSITE" id="PS51192"/>
    </source>
</evidence>
<keyword evidence="2" id="KW-0378">Hydrolase</keyword>
<evidence type="ECO:0000256" key="4">
    <source>
        <dbReference type="SAM" id="MobiDB-lite"/>
    </source>
</evidence>
<dbReference type="SMART" id="SM00487">
    <property type="entry name" value="DEXDc"/>
    <property type="match status" value="1"/>
</dbReference>
<dbReference type="PROSITE" id="PS51194">
    <property type="entry name" value="HELICASE_CTER"/>
    <property type="match status" value="1"/>
</dbReference>
<dbReference type="GeneID" id="118275398"/>
<dbReference type="GO" id="GO:0006281">
    <property type="term" value="P:DNA repair"/>
    <property type="evidence" value="ECO:0007669"/>
    <property type="project" value="TreeGrafter"/>
</dbReference>
<dbReference type="GO" id="GO:0005634">
    <property type="term" value="C:nucleus"/>
    <property type="evidence" value="ECO:0007669"/>
    <property type="project" value="TreeGrafter"/>
</dbReference>
<evidence type="ECO:0000256" key="3">
    <source>
        <dbReference type="ARBA" id="ARBA00022840"/>
    </source>
</evidence>
<feature type="compositionally biased region" description="Basic and acidic residues" evidence="4">
    <location>
        <begin position="307"/>
        <end position="317"/>
    </location>
</feature>
<dbReference type="GO" id="GO:0005524">
    <property type="term" value="F:ATP binding"/>
    <property type="evidence" value="ECO:0007669"/>
    <property type="project" value="UniProtKB-KW"/>
</dbReference>
<dbReference type="GO" id="GO:0016787">
    <property type="term" value="F:hydrolase activity"/>
    <property type="evidence" value="ECO:0007669"/>
    <property type="project" value="UniProtKB-KW"/>
</dbReference>
<dbReference type="CTD" id="45894"/>
<feature type="region of interest" description="Disordered" evidence="4">
    <location>
        <begin position="959"/>
        <end position="982"/>
    </location>
</feature>
<keyword evidence="1" id="KW-0547">Nucleotide-binding</keyword>
<evidence type="ECO:0000256" key="1">
    <source>
        <dbReference type="ARBA" id="ARBA00022741"/>
    </source>
</evidence>
<dbReference type="Gene3D" id="3.40.50.10810">
    <property type="entry name" value="Tandem AAA-ATPase domain"/>
    <property type="match status" value="1"/>
</dbReference>
<feature type="region of interest" description="Disordered" evidence="4">
    <location>
        <begin position="265"/>
        <end position="331"/>
    </location>
</feature>
<evidence type="ECO:0000256" key="2">
    <source>
        <dbReference type="ARBA" id="ARBA00022801"/>
    </source>
</evidence>
<dbReference type="InterPro" id="IPR050628">
    <property type="entry name" value="SNF2_RAD54_helicase_TF"/>
</dbReference>
<feature type="compositionally biased region" description="Acidic residues" evidence="4">
    <location>
        <begin position="227"/>
        <end position="251"/>
    </location>
</feature>
<feature type="region of interest" description="Disordered" evidence="4">
    <location>
        <begin position="1"/>
        <end position="22"/>
    </location>
</feature>
<feature type="region of interest" description="Disordered" evidence="4">
    <location>
        <begin position="38"/>
        <end position="134"/>
    </location>
</feature>
<feature type="region of interest" description="Disordered" evidence="4">
    <location>
        <begin position="191"/>
        <end position="251"/>
    </location>
</feature>
<feature type="domain" description="Helicase C-terminal" evidence="6">
    <location>
        <begin position="1007"/>
        <end position="1174"/>
    </location>
</feature>
<keyword evidence="7" id="KW-1185">Reference proteome</keyword>
<gene>
    <name evidence="8" type="primary">LOC118275398</name>
</gene>
<dbReference type="InterPro" id="IPR014001">
    <property type="entry name" value="Helicase_ATP-bd"/>
</dbReference>
<dbReference type="Proteomes" id="UP000829999">
    <property type="component" value="Chromosome 8"/>
</dbReference>
<feature type="domain" description="Helicase ATP-binding" evidence="5">
    <location>
        <begin position="603"/>
        <end position="785"/>
    </location>
</feature>
<dbReference type="Pfam" id="PF00271">
    <property type="entry name" value="Helicase_C"/>
    <property type="match status" value="1"/>
</dbReference>
<dbReference type="InterPro" id="IPR000330">
    <property type="entry name" value="SNF2_N"/>
</dbReference>
<feature type="region of interest" description="Disordered" evidence="4">
    <location>
        <begin position="398"/>
        <end position="430"/>
    </location>
</feature>
<dbReference type="InterPro" id="IPR027417">
    <property type="entry name" value="P-loop_NTPase"/>
</dbReference>
<feature type="compositionally biased region" description="Acidic residues" evidence="4">
    <location>
        <begin position="638"/>
        <end position="648"/>
    </location>
</feature>
<accession>A0A9R0EVW9</accession>
<reference evidence="8" key="1">
    <citation type="submission" date="2025-08" db="UniProtKB">
        <authorList>
            <consortium name="RefSeq"/>
        </authorList>
    </citation>
    <scope>IDENTIFICATION</scope>
    <source>
        <tissue evidence="8">Whole larval tissue</tissue>
    </source>
</reference>
<dbReference type="PANTHER" id="PTHR45626">
    <property type="entry name" value="TRANSCRIPTION TERMINATION FACTOR 2-RELATED"/>
    <property type="match status" value="1"/>
</dbReference>
<dbReference type="SUPFAM" id="SSF52540">
    <property type="entry name" value="P-loop containing nucleoside triphosphate hydrolases"/>
    <property type="match status" value="2"/>
</dbReference>
<dbReference type="SMART" id="SM00490">
    <property type="entry name" value="HELICc"/>
    <property type="match status" value="1"/>
</dbReference>
<evidence type="ECO:0000313" key="7">
    <source>
        <dbReference type="Proteomes" id="UP000829999"/>
    </source>
</evidence>
<dbReference type="AlphaFoldDB" id="A0A9R0EVW9"/>
<dbReference type="Pfam" id="PF00176">
    <property type="entry name" value="SNF2-rel_dom"/>
    <property type="match status" value="1"/>
</dbReference>
<evidence type="ECO:0000259" key="6">
    <source>
        <dbReference type="PROSITE" id="PS51194"/>
    </source>
</evidence>
<evidence type="ECO:0000313" key="8">
    <source>
        <dbReference type="RefSeq" id="XP_050551233.1"/>
    </source>
</evidence>
<feature type="compositionally biased region" description="Basic and acidic residues" evidence="4">
    <location>
        <begin position="408"/>
        <end position="428"/>
    </location>
</feature>
<dbReference type="InterPro" id="IPR038718">
    <property type="entry name" value="SNF2-like_sf"/>
</dbReference>
<organism evidence="7 8">
    <name type="scientific">Spodoptera frugiperda</name>
    <name type="common">Fall armyworm</name>
    <dbReference type="NCBI Taxonomy" id="7108"/>
    <lineage>
        <taxon>Eukaryota</taxon>
        <taxon>Metazoa</taxon>
        <taxon>Ecdysozoa</taxon>
        <taxon>Arthropoda</taxon>
        <taxon>Hexapoda</taxon>
        <taxon>Insecta</taxon>
        <taxon>Pterygota</taxon>
        <taxon>Neoptera</taxon>
        <taxon>Endopterygota</taxon>
        <taxon>Lepidoptera</taxon>
        <taxon>Glossata</taxon>
        <taxon>Ditrysia</taxon>
        <taxon>Noctuoidea</taxon>
        <taxon>Noctuidae</taxon>
        <taxon>Amphipyrinae</taxon>
        <taxon>Spodoptera</taxon>
    </lineage>
</organism>
<feature type="compositionally biased region" description="Low complexity" evidence="4">
    <location>
        <begin position="62"/>
        <end position="80"/>
    </location>
</feature>
<dbReference type="InterPro" id="IPR049730">
    <property type="entry name" value="SNF2/RAD54-like_C"/>
</dbReference>
<feature type="compositionally biased region" description="Basic and acidic residues" evidence="4">
    <location>
        <begin position="193"/>
        <end position="203"/>
    </location>
</feature>
<dbReference type="InterPro" id="IPR001650">
    <property type="entry name" value="Helicase_C-like"/>
</dbReference>